<dbReference type="Gramene" id="KOM34052">
    <property type="protein sequence ID" value="KOM34052"/>
    <property type="gene ID" value="LR48_Vigan02g020200"/>
</dbReference>
<sequence>MQSFPNFKPHVDRVLEMKRLEKNVTILDMEVKTFLTKVDDVKEGFEECDLDVELRYGKSSFMIICL</sequence>
<dbReference type="Proteomes" id="UP000053144">
    <property type="component" value="Chromosome 2"/>
</dbReference>
<name>A0A0L9TUJ4_PHAAN</name>
<evidence type="ECO:0000313" key="2">
    <source>
        <dbReference type="Proteomes" id="UP000053144"/>
    </source>
</evidence>
<organism evidence="1 2">
    <name type="scientific">Phaseolus angularis</name>
    <name type="common">Azuki bean</name>
    <name type="synonym">Vigna angularis</name>
    <dbReference type="NCBI Taxonomy" id="3914"/>
    <lineage>
        <taxon>Eukaryota</taxon>
        <taxon>Viridiplantae</taxon>
        <taxon>Streptophyta</taxon>
        <taxon>Embryophyta</taxon>
        <taxon>Tracheophyta</taxon>
        <taxon>Spermatophyta</taxon>
        <taxon>Magnoliopsida</taxon>
        <taxon>eudicotyledons</taxon>
        <taxon>Gunneridae</taxon>
        <taxon>Pentapetalae</taxon>
        <taxon>rosids</taxon>
        <taxon>fabids</taxon>
        <taxon>Fabales</taxon>
        <taxon>Fabaceae</taxon>
        <taxon>Papilionoideae</taxon>
        <taxon>50 kb inversion clade</taxon>
        <taxon>NPAAA clade</taxon>
        <taxon>indigoferoid/millettioid clade</taxon>
        <taxon>Phaseoleae</taxon>
        <taxon>Vigna</taxon>
    </lineage>
</organism>
<proteinExistence type="predicted"/>
<gene>
    <name evidence="1" type="ORF">LR48_Vigan02g020200</name>
</gene>
<reference evidence="2" key="1">
    <citation type="journal article" date="2015" name="Proc. Natl. Acad. Sci. U.S.A.">
        <title>Genome sequencing of adzuki bean (Vigna angularis) provides insight into high starch and low fat accumulation and domestication.</title>
        <authorList>
            <person name="Yang K."/>
            <person name="Tian Z."/>
            <person name="Chen C."/>
            <person name="Luo L."/>
            <person name="Zhao B."/>
            <person name="Wang Z."/>
            <person name="Yu L."/>
            <person name="Li Y."/>
            <person name="Sun Y."/>
            <person name="Li W."/>
            <person name="Chen Y."/>
            <person name="Li Y."/>
            <person name="Zhang Y."/>
            <person name="Ai D."/>
            <person name="Zhao J."/>
            <person name="Shang C."/>
            <person name="Ma Y."/>
            <person name="Wu B."/>
            <person name="Wang M."/>
            <person name="Gao L."/>
            <person name="Sun D."/>
            <person name="Zhang P."/>
            <person name="Guo F."/>
            <person name="Wang W."/>
            <person name="Li Y."/>
            <person name="Wang J."/>
            <person name="Varshney R.K."/>
            <person name="Wang J."/>
            <person name="Ling H.Q."/>
            <person name="Wan P."/>
        </authorList>
    </citation>
    <scope>NUCLEOTIDE SEQUENCE</scope>
    <source>
        <strain evidence="2">cv. Jingnong 6</strain>
    </source>
</reference>
<protein>
    <submittedName>
        <fullName evidence="1">Uncharacterized protein</fullName>
    </submittedName>
</protein>
<evidence type="ECO:0000313" key="1">
    <source>
        <dbReference type="EMBL" id="KOM34052.1"/>
    </source>
</evidence>
<accession>A0A0L9TUJ4</accession>
<dbReference type="EMBL" id="CM003372">
    <property type="protein sequence ID" value="KOM34052.1"/>
    <property type="molecule type" value="Genomic_DNA"/>
</dbReference>
<dbReference type="AlphaFoldDB" id="A0A0L9TUJ4"/>